<sequence length="65" mass="6780">MCNLIHSFFPPCLTGNMVTKGCHNSAACVGPIKCCEGDLCNDAATTGPSVKMMLLVSSAIMALFL</sequence>
<protein>
    <recommendedName>
        <fullName evidence="3">UPAR/Ly6 domain-containing protein</fullName>
    </recommendedName>
</protein>
<dbReference type="Proteomes" id="UP000694680">
    <property type="component" value="Chromosome 9"/>
</dbReference>
<dbReference type="AlphaFoldDB" id="A0A8C5HEG0"/>
<accession>A0A8C5HEG0</accession>
<reference evidence="1" key="2">
    <citation type="submission" date="2025-08" db="UniProtKB">
        <authorList>
            <consortium name="Ensembl"/>
        </authorList>
    </citation>
    <scope>IDENTIFICATION</scope>
</reference>
<reference evidence="1" key="1">
    <citation type="submission" date="2020-06" db="EMBL/GenBank/DDBJ databases">
        <authorList>
            <consortium name="Wellcome Sanger Institute Data Sharing"/>
        </authorList>
    </citation>
    <scope>NUCLEOTIDE SEQUENCE [LARGE SCALE GENOMIC DNA]</scope>
</reference>
<reference evidence="1" key="3">
    <citation type="submission" date="2025-09" db="UniProtKB">
        <authorList>
            <consortium name="Ensembl"/>
        </authorList>
    </citation>
    <scope>IDENTIFICATION</scope>
</reference>
<evidence type="ECO:0000313" key="1">
    <source>
        <dbReference type="Ensembl" id="ENSGWIP00000043602.1"/>
    </source>
</evidence>
<evidence type="ECO:0000313" key="2">
    <source>
        <dbReference type="Proteomes" id="UP000694680"/>
    </source>
</evidence>
<organism evidence="1 2">
    <name type="scientific">Gouania willdenowi</name>
    <name type="common">Blunt-snouted clingfish</name>
    <name type="synonym">Lepadogaster willdenowi</name>
    <dbReference type="NCBI Taxonomy" id="441366"/>
    <lineage>
        <taxon>Eukaryota</taxon>
        <taxon>Metazoa</taxon>
        <taxon>Chordata</taxon>
        <taxon>Craniata</taxon>
        <taxon>Vertebrata</taxon>
        <taxon>Euteleostomi</taxon>
        <taxon>Actinopterygii</taxon>
        <taxon>Neopterygii</taxon>
        <taxon>Teleostei</taxon>
        <taxon>Neoteleostei</taxon>
        <taxon>Acanthomorphata</taxon>
        <taxon>Ovalentaria</taxon>
        <taxon>Blenniimorphae</taxon>
        <taxon>Blenniiformes</taxon>
        <taxon>Gobiesocoidei</taxon>
        <taxon>Gobiesocidae</taxon>
        <taxon>Gobiesocinae</taxon>
        <taxon>Gouania</taxon>
    </lineage>
</organism>
<evidence type="ECO:0008006" key="3">
    <source>
        <dbReference type="Google" id="ProtNLM"/>
    </source>
</evidence>
<name>A0A8C5HEG0_GOUWI</name>
<proteinExistence type="predicted"/>
<dbReference type="Ensembl" id="ENSGWIT00000047289.1">
    <property type="protein sequence ID" value="ENSGWIP00000043602.1"/>
    <property type="gene ID" value="ENSGWIG00000021781.1"/>
</dbReference>
<keyword evidence="2" id="KW-1185">Reference proteome</keyword>